<feature type="transmembrane region" description="Helical" evidence="9">
    <location>
        <begin position="74"/>
        <end position="95"/>
    </location>
</feature>
<dbReference type="PANTHER" id="PTHR45453:SF1">
    <property type="entry name" value="PHOSPHATE REGULON SENSOR PROTEIN PHOR"/>
    <property type="match status" value="1"/>
</dbReference>
<dbReference type="Gene3D" id="3.30.450.20">
    <property type="entry name" value="PAS domain"/>
    <property type="match status" value="2"/>
</dbReference>
<feature type="transmembrane region" description="Helical" evidence="9">
    <location>
        <begin position="217"/>
        <end position="242"/>
    </location>
</feature>
<dbReference type="InterPro" id="IPR004358">
    <property type="entry name" value="Sig_transdc_His_kin-like_C"/>
</dbReference>
<proteinExistence type="predicted"/>
<dbReference type="InterPro" id="IPR001610">
    <property type="entry name" value="PAC"/>
</dbReference>
<comment type="catalytic activity">
    <reaction evidence="1">
        <text>ATP + protein L-histidine = ADP + protein N-phospho-L-histidine.</text>
        <dbReference type="EC" id="2.7.13.3"/>
    </reaction>
</comment>
<name>A0A1F4UIJ4_UNCKA</name>
<dbReference type="InterPro" id="IPR000014">
    <property type="entry name" value="PAS"/>
</dbReference>
<dbReference type="Pfam" id="PF13426">
    <property type="entry name" value="PAS_9"/>
    <property type="match status" value="1"/>
</dbReference>
<dbReference type="InterPro" id="IPR013767">
    <property type="entry name" value="PAS_fold"/>
</dbReference>
<evidence type="ECO:0000256" key="7">
    <source>
        <dbReference type="ARBA" id="ARBA00023136"/>
    </source>
</evidence>
<evidence type="ECO:0000313" key="12">
    <source>
        <dbReference type="EMBL" id="OGC44739.1"/>
    </source>
</evidence>
<feature type="transmembrane region" description="Helical" evidence="9">
    <location>
        <begin position="44"/>
        <end position="62"/>
    </location>
</feature>
<organism evidence="12 13">
    <name type="scientific">candidate division WWE3 bacterium RBG_19FT_COMBO_53_11</name>
    <dbReference type="NCBI Taxonomy" id="1802613"/>
    <lineage>
        <taxon>Bacteria</taxon>
        <taxon>Katanobacteria</taxon>
    </lineage>
</organism>
<evidence type="ECO:0000259" key="10">
    <source>
        <dbReference type="PROSITE" id="PS50109"/>
    </source>
</evidence>
<evidence type="ECO:0000256" key="3">
    <source>
        <dbReference type="ARBA" id="ARBA00022553"/>
    </source>
</evidence>
<dbReference type="STRING" id="1802613.A2V54_00985"/>
<evidence type="ECO:0000256" key="9">
    <source>
        <dbReference type="SAM" id="Phobius"/>
    </source>
</evidence>
<dbReference type="PRINTS" id="PR00344">
    <property type="entry name" value="BCTRLSENSOR"/>
</dbReference>
<protein>
    <recommendedName>
        <fullName evidence="2">histidine kinase</fullName>
        <ecNumber evidence="2">2.7.13.3</ecNumber>
    </recommendedName>
</protein>
<evidence type="ECO:0000256" key="4">
    <source>
        <dbReference type="ARBA" id="ARBA00022679"/>
    </source>
</evidence>
<dbReference type="PROSITE" id="PS50112">
    <property type="entry name" value="PAS"/>
    <property type="match status" value="2"/>
</dbReference>
<dbReference type="SUPFAM" id="SSF55785">
    <property type="entry name" value="PYP-like sensor domain (PAS domain)"/>
    <property type="match status" value="2"/>
</dbReference>
<dbReference type="EC" id="2.7.13.3" evidence="2"/>
<dbReference type="EMBL" id="MEUW01000011">
    <property type="protein sequence ID" value="OGC44739.1"/>
    <property type="molecule type" value="Genomic_DNA"/>
</dbReference>
<dbReference type="NCBIfam" id="TIGR00229">
    <property type="entry name" value="sensory_box"/>
    <property type="match status" value="2"/>
</dbReference>
<feature type="transmembrane region" description="Helical" evidence="9">
    <location>
        <begin position="12"/>
        <end position="32"/>
    </location>
</feature>
<dbReference type="InterPro" id="IPR050351">
    <property type="entry name" value="BphY/WalK/GraS-like"/>
</dbReference>
<dbReference type="Gene3D" id="1.10.287.130">
    <property type="match status" value="1"/>
</dbReference>
<feature type="coiled-coil region" evidence="8">
    <location>
        <begin position="394"/>
        <end position="442"/>
    </location>
</feature>
<dbReference type="GO" id="GO:0004721">
    <property type="term" value="F:phosphoprotein phosphatase activity"/>
    <property type="evidence" value="ECO:0007669"/>
    <property type="project" value="TreeGrafter"/>
</dbReference>
<keyword evidence="9" id="KW-0812">Transmembrane</keyword>
<dbReference type="CDD" id="cd00130">
    <property type="entry name" value="PAS"/>
    <property type="match status" value="2"/>
</dbReference>
<keyword evidence="7 9" id="KW-0472">Membrane</keyword>
<comment type="caution">
    <text evidence="12">The sequence shown here is derived from an EMBL/GenBank/DDBJ whole genome shotgun (WGS) entry which is preliminary data.</text>
</comment>
<evidence type="ECO:0000256" key="1">
    <source>
        <dbReference type="ARBA" id="ARBA00000085"/>
    </source>
</evidence>
<dbReference type="CDD" id="cd00082">
    <property type="entry name" value="HisKA"/>
    <property type="match status" value="1"/>
</dbReference>
<feature type="transmembrane region" description="Helical" evidence="9">
    <location>
        <begin position="136"/>
        <end position="161"/>
    </location>
</feature>
<feature type="domain" description="PAS" evidence="11">
    <location>
        <begin position="442"/>
        <end position="471"/>
    </location>
</feature>
<feature type="transmembrane region" description="Helical" evidence="9">
    <location>
        <begin position="248"/>
        <end position="269"/>
    </location>
</feature>
<keyword evidence="8" id="KW-0175">Coiled coil</keyword>
<dbReference type="Pfam" id="PF02518">
    <property type="entry name" value="HATPase_c"/>
    <property type="match status" value="1"/>
</dbReference>
<keyword evidence="3" id="KW-0597">Phosphoprotein</keyword>
<dbReference type="SMART" id="SM00091">
    <property type="entry name" value="PAS"/>
    <property type="match status" value="2"/>
</dbReference>
<dbReference type="FunFam" id="1.10.287.130:FF:000001">
    <property type="entry name" value="Two-component sensor histidine kinase"/>
    <property type="match status" value="1"/>
</dbReference>
<sequence>MESPKAQNFVPVVAFVAAAFVLISLYSGFSFARIDTPLFSFNPYSLFFLIPVLVNASLMVLVAHQGYRTTSARWFLFFLLAIVIWGLPQFFFFFTSTESTFLFWNNIVAFGWIPVGPLLLAFSLSFVGKDRVISNFLYAFLIFGPMLVFLFLYLTTDLIFLNDFSLAKLTPWGFLENPVGPLFPITLLWLVGLAVIALFLLIQFYRQVRYPLRKKQTLLLIFGTLIPIVGGAITDGLLPILGRTTFPAAVWLTTSMSLIIAFALIKYGLFVINPATIASTIVQVMGEALIVLNPNYVIEFVNKKAQELLGYSESNLVGYSVQRFLPDKRSYDRFVGRALSPLFLDTHSTVEATEYEVETAFSTRVLVSISSSVVRDDRGRPAGIILVLTDLRKINTLSEALERADRDRNSLKETQKALLNALEDLTEEKQQVELEVAKDTALLESIGDGMIAVDKDGRVMLVNPSAEEMLGAGSEMIGKPFVEVLDLEDKKGNPVPTSKRIVPTVLSSGEKLSGTYYFLRKGLPKLPVAVTAAPVVSEGDISGVILVFRDITKETEIDRSKTEFVSLASHELRTPLTSIRWYTEMLLEGDFGKITGKKREHLEEIYRENQRMIELVNALLSVSRLELGTFAIEPQPTDLRELIESEFGELALKIKERKLKVKKFYSKNLPIVNVDPKLTRIIFRNLLTNSVKYTSEGGAVSLSLEGGNPDISITVADTGCGIPKKQQHLIFTKLFRADNVTKMETDGTGLGLYMVKSILDEIGGRIRFESKEGKGTTFHVSIPVKGMPKKKGVKGKDIIPA</sequence>
<dbReference type="SMART" id="SM00086">
    <property type="entry name" value="PAC"/>
    <property type="match status" value="2"/>
</dbReference>
<dbReference type="InterPro" id="IPR003661">
    <property type="entry name" value="HisK_dim/P_dom"/>
</dbReference>
<dbReference type="Proteomes" id="UP000176583">
    <property type="component" value="Unassembled WGS sequence"/>
</dbReference>
<reference evidence="12 13" key="1">
    <citation type="journal article" date="2016" name="Nat. Commun.">
        <title>Thousands of microbial genomes shed light on interconnected biogeochemical processes in an aquifer system.</title>
        <authorList>
            <person name="Anantharaman K."/>
            <person name="Brown C.T."/>
            <person name="Hug L.A."/>
            <person name="Sharon I."/>
            <person name="Castelle C.J."/>
            <person name="Probst A.J."/>
            <person name="Thomas B.C."/>
            <person name="Singh A."/>
            <person name="Wilkins M.J."/>
            <person name="Karaoz U."/>
            <person name="Brodie E.L."/>
            <person name="Williams K.H."/>
            <person name="Hubbard S.S."/>
            <person name="Banfield J.F."/>
        </authorList>
    </citation>
    <scope>NUCLEOTIDE SEQUENCE [LARGE SCALE GENOMIC DNA]</scope>
</reference>
<feature type="transmembrane region" description="Helical" evidence="9">
    <location>
        <begin position="101"/>
        <end position="124"/>
    </location>
</feature>
<dbReference type="GO" id="GO:0016036">
    <property type="term" value="P:cellular response to phosphate starvation"/>
    <property type="evidence" value="ECO:0007669"/>
    <property type="project" value="TreeGrafter"/>
</dbReference>
<dbReference type="SMART" id="SM00387">
    <property type="entry name" value="HATPase_c"/>
    <property type="match status" value="1"/>
</dbReference>
<evidence type="ECO:0000259" key="11">
    <source>
        <dbReference type="PROSITE" id="PS50112"/>
    </source>
</evidence>
<dbReference type="GO" id="GO:0005886">
    <property type="term" value="C:plasma membrane"/>
    <property type="evidence" value="ECO:0007669"/>
    <property type="project" value="TreeGrafter"/>
</dbReference>
<keyword evidence="4" id="KW-0808">Transferase</keyword>
<dbReference type="Pfam" id="PF16927">
    <property type="entry name" value="HisKA_7TM"/>
    <property type="match status" value="1"/>
</dbReference>
<keyword evidence="6" id="KW-0902">Two-component regulatory system</keyword>
<evidence type="ECO:0000256" key="6">
    <source>
        <dbReference type="ARBA" id="ARBA00023012"/>
    </source>
</evidence>
<dbReference type="InterPro" id="IPR005467">
    <property type="entry name" value="His_kinase_dom"/>
</dbReference>
<feature type="domain" description="Histidine kinase" evidence="10">
    <location>
        <begin position="567"/>
        <end position="786"/>
    </location>
</feature>
<feature type="domain" description="PAS" evidence="11">
    <location>
        <begin position="281"/>
        <end position="330"/>
    </location>
</feature>
<accession>A0A1F4UIJ4</accession>
<keyword evidence="5" id="KW-0418">Kinase</keyword>
<dbReference type="SUPFAM" id="SSF55874">
    <property type="entry name" value="ATPase domain of HSP90 chaperone/DNA topoisomerase II/histidine kinase"/>
    <property type="match status" value="1"/>
</dbReference>
<dbReference type="InterPro" id="IPR036890">
    <property type="entry name" value="HATPase_C_sf"/>
</dbReference>
<dbReference type="Gene3D" id="3.30.565.10">
    <property type="entry name" value="Histidine kinase-like ATPase, C-terminal domain"/>
    <property type="match status" value="1"/>
</dbReference>
<dbReference type="InterPro" id="IPR036097">
    <property type="entry name" value="HisK_dim/P_sf"/>
</dbReference>
<gene>
    <name evidence="12" type="ORF">A2V54_00985</name>
</gene>
<evidence type="ECO:0000256" key="5">
    <source>
        <dbReference type="ARBA" id="ARBA00022777"/>
    </source>
</evidence>
<dbReference type="Pfam" id="PF00989">
    <property type="entry name" value="PAS"/>
    <property type="match status" value="1"/>
</dbReference>
<dbReference type="SMART" id="SM00388">
    <property type="entry name" value="HisKA"/>
    <property type="match status" value="1"/>
</dbReference>
<dbReference type="FunFam" id="3.30.565.10:FF:000006">
    <property type="entry name" value="Sensor histidine kinase WalK"/>
    <property type="match status" value="1"/>
</dbReference>
<evidence type="ECO:0000256" key="2">
    <source>
        <dbReference type="ARBA" id="ARBA00012438"/>
    </source>
</evidence>
<keyword evidence="9" id="KW-1133">Transmembrane helix</keyword>
<dbReference type="GO" id="GO:0000155">
    <property type="term" value="F:phosphorelay sensor kinase activity"/>
    <property type="evidence" value="ECO:0007669"/>
    <property type="project" value="InterPro"/>
</dbReference>
<dbReference type="InterPro" id="IPR003594">
    <property type="entry name" value="HATPase_dom"/>
</dbReference>
<dbReference type="InterPro" id="IPR031621">
    <property type="entry name" value="HisKA_7TM"/>
</dbReference>
<dbReference type="InterPro" id="IPR035965">
    <property type="entry name" value="PAS-like_dom_sf"/>
</dbReference>
<evidence type="ECO:0000313" key="13">
    <source>
        <dbReference type="Proteomes" id="UP000176583"/>
    </source>
</evidence>
<dbReference type="SUPFAM" id="SSF47384">
    <property type="entry name" value="Homodimeric domain of signal transducing histidine kinase"/>
    <property type="match status" value="1"/>
</dbReference>
<dbReference type="Pfam" id="PF00512">
    <property type="entry name" value="HisKA"/>
    <property type="match status" value="1"/>
</dbReference>
<dbReference type="AlphaFoldDB" id="A0A1F4UIJ4"/>
<dbReference type="GO" id="GO:0006355">
    <property type="term" value="P:regulation of DNA-templated transcription"/>
    <property type="evidence" value="ECO:0007669"/>
    <property type="project" value="InterPro"/>
</dbReference>
<dbReference type="PROSITE" id="PS50109">
    <property type="entry name" value="HIS_KIN"/>
    <property type="match status" value="1"/>
</dbReference>
<feature type="transmembrane region" description="Helical" evidence="9">
    <location>
        <begin position="181"/>
        <end position="205"/>
    </location>
</feature>
<dbReference type="PANTHER" id="PTHR45453">
    <property type="entry name" value="PHOSPHATE REGULON SENSOR PROTEIN PHOR"/>
    <property type="match status" value="1"/>
</dbReference>
<evidence type="ECO:0000256" key="8">
    <source>
        <dbReference type="SAM" id="Coils"/>
    </source>
</evidence>